<feature type="transmembrane region" description="Helical" evidence="1">
    <location>
        <begin position="36"/>
        <end position="54"/>
    </location>
</feature>
<evidence type="ECO:0000256" key="1">
    <source>
        <dbReference type="SAM" id="Phobius"/>
    </source>
</evidence>
<feature type="transmembrane region" description="Helical" evidence="1">
    <location>
        <begin position="12"/>
        <end position="30"/>
    </location>
</feature>
<keyword evidence="1" id="KW-1133">Transmembrane helix</keyword>
<dbReference type="AlphaFoldDB" id="A0A379M0C6"/>
<keyword evidence="1" id="KW-0812">Transmembrane</keyword>
<dbReference type="RefSeq" id="WP_064063856.1">
    <property type="nucleotide sequence ID" value="NZ_CP101467.1"/>
</dbReference>
<accession>A0A379M0C6</accession>
<protein>
    <submittedName>
        <fullName evidence="2">Protein of uncharacterized function (DUF3017)</fullName>
    </submittedName>
</protein>
<dbReference type="OrthoDB" id="4411540at2"/>
<dbReference type="EMBL" id="UGVI01000001">
    <property type="protein sequence ID" value="SUE14855.1"/>
    <property type="molecule type" value="Genomic_DNA"/>
</dbReference>
<organism evidence="2 3">
    <name type="scientific">Rhodococcus gordoniae</name>
    <dbReference type="NCBI Taxonomy" id="223392"/>
    <lineage>
        <taxon>Bacteria</taxon>
        <taxon>Bacillati</taxon>
        <taxon>Actinomycetota</taxon>
        <taxon>Actinomycetes</taxon>
        <taxon>Mycobacteriales</taxon>
        <taxon>Nocardiaceae</taxon>
        <taxon>Rhodococcus</taxon>
    </lineage>
</organism>
<dbReference type="Pfam" id="PF11222">
    <property type="entry name" value="DUF3017"/>
    <property type="match status" value="1"/>
</dbReference>
<keyword evidence="1" id="KW-0472">Membrane</keyword>
<reference evidence="2 3" key="1">
    <citation type="submission" date="2018-06" db="EMBL/GenBank/DDBJ databases">
        <authorList>
            <consortium name="Pathogen Informatics"/>
            <person name="Doyle S."/>
        </authorList>
    </citation>
    <scope>NUCLEOTIDE SEQUENCE [LARGE SCALE GENOMIC DNA]</scope>
    <source>
        <strain evidence="2 3">NCTC13296</strain>
    </source>
</reference>
<dbReference type="InterPro" id="IPR021385">
    <property type="entry name" value="DUF3017"/>
</dbReference>
<feature type="transmembrane region" description="Helical" evidence="1">
    <location>
        <begin position="66"/>
        <end position="88"/>
    </location>
</feature>
<name>A0A379M0C6_9NOCA</name>
<evidence type="ECO:0000313" key="2">
    <source>
        <dbReference type="EMBL" id="SUE14855.1"/>
    </source>
</evidence>
<keyword evidence="3" id="KW-1185">Reference proteome</keyword>
<dbReference type="Proteomes" id="UP000254569">
    <property type="component" value="Unassembled WGS sequence"/>
</dbReference>
<sequence length="94" mass="9923">MAQALRFTRLNLPLLAVTLVIAAAVILVLADRWRRGAFVFGGATILAGLFRWVLDEDKVGVLAVRSKGFDVASMMIVGGIVVALAASIDPLGTD</sequence>
<proteinExistence type="predicted"/>
<evidence type="ECO:0000313" key="3">
    <source>
        <dbReference type="Proteomes" id="UP000254569"/>
    </source>
</evidence>
<gene>
    <name evidence="2" type="ORF">NCTC13296_01708</name>
</gene>